<evidence type="ECO:0000313" key="2">
    <source>
        <dbReference type="Proteomes" id="UP001066276"/>
    </source>
</evidence>
<organism evidence="1 2">
    <name type="scientific">Pleurodeles waltl</name>
    <name type="common">Iberian ribbed newt</name>
    <dbReference type="NCBI Taxonomy" id="8319"/>
    <lineage>
        <taxon>Eukaryota</taxon>
        <taxon>Metazoa</taxon>
        <taxon>Chordata</taxon>
        <taxon>Craniata</taxon>
        <taxon>Vertebrata</taxon>
        <taxon>Euteleostomi</taxon>
        <taxon>Amphibia</taxon>
        <taxon>Batrachia</taxon>
        <taxon>Caudata</taxon>
        <taxon>Salamandroidea</taxon>
        <taxon>Salamandridae</taxon>
        <taxon>Pleurodelinae</taxon>
        <taxon>Pleurodeles</taxon>
    </lineage>
</organism>
<keyword evidence="2" id="KW-1185">Reference proteome</keyword>
<name>A0AAV7MEM4_PLEWA</name>
<sequence length="80" mass="8906">MSTSSSRSRAAVWPYSSIPVPCTLPSLSRRAESQVGLSLHGPEPREVFICCRGRLVLRLREEQKPASVTLTTADPNQRQR</sequence>
<proteinExistence type="predicted"/>
<reference evidence="1" key="1">
    <citation type="journal article" date="2022" name="bioRxiv">
        <title>Sequencing and chromosome-scale assembly of the giantPleurodeles waltlgenome.</title>
        <authorList>
            <person name="Brown T."/>
            <person name="Elewa A."/>
            <person name="Iarovenko S."/>
            <person name="Subramanian E."/>
            <person name="Araus A.J."/>
            <person name="Petzold A."/>
            <person name="Susuki M."/>
            <person name="Suzuki K.-i.T."/>
            <person name="Hayashi T."/>
            <person name="Toyoda A."/>
            <person name="Oliveira C."/>
            <person name="Osipova E."/>
            <person name="Leigh N.D."/>
            <person name="Simon A."/>
            <person name="Yun M.H."/>
        </authorList>
    </citation>
    <scope>NUCLEOTIDE SEQUENCE</scope>
    <source>
        <strain evidence="1">20211129_DDA</strain>
        <tissue evidence="1">Liver</tissue>
    </source>
</reference>
<dbReference type="EMBL" id="JANPWB010000014">
    <property type="protein sequence ID" value="KAJ1100954.1"/>
    <property type="molecule type" value="Genomic_DNA"/>
</dbReference>
<dbReference type="Proteomes" id="UP001066276">
    <property type="component" value="Chromosome 10"/>
</dbReference>
<protein>
    <submittedName>
        <fullName evidence="1">Uncharacterized protein</fullName>
    </submittedName>
</protein>
<comment type="caution">
    <text evidence="1">The sequence shown here is derived from an EMBL/GenBank/DDBJ whole genome shotgun (WGS) entry which is preliminary data.</text>
</comment>
<evidence type="ECO:0000313" key="1">
    <source>
        <dbReference type="EMBL" id="KAJ1100954.1"/>
    </source>
</evidence>
<accession>A0AAV7MEM4</accession>
<dbReference type="AlphaFoldDB" id="A0AAV7MEM4"/>
<gene>
    <name evidence="1" type="ORF">NDU88_006029</name>
</gene>